<proteinExistence type="predicted"/>
<evidence type="ECO:0000313" key="1">
    <source>
        <dbReference type="EMBL" id="GLB41811.1"/>
    </source>
</evidence>
<comment type="caution">
    <text evidence="1">The sequence shown here is derived from an EMBL/GenBank/DDBJ whole genome shotgun (WGS) entry which is preliminary data.</text>
</comment>
<dbReference type="Proteomes" id="UP001063166">
    <property type="component" value="Unassembled WGS sequence"/>
</dbReference>
<reference evidence="1" key="1">
    <citation type="submission" date="2022-07" db="EMBL/GenBank/DDBJ databases">
        <title>The genome of Lyophyllum shimeji provides insight into the initial evolution of ectomycorrhizal fungal genome.</title>
        <authorList>
            <person name="Kobayashi Y."/>
            <person name="Shibata T."/>
            <person name="Hirakawa H."/>
            <person name="Shigenobu S."/>
            <person name="Nishiyama T."/>
            <person name="Yamada A."/>
            <person name="Hasebe M."/>
            <person name="Kawaguchi M."/>
        </authorList>
    </citation>
    <scope>NUCLEOTIDE SEQUENCE</scope>
    <source>
        <strain evidence="1">AT787</strain>
    </source>
</reference>
<name>A0A9P3PUA0_LYOSH</name>
<evidence type="ECO:0000313" key="2">
    <source>
        <dbReference type="Proteomes" id="UP001063166"/>
    </source>
</evidence>
<protein>
    <submittedName>
        <fullName evidence="1">Uncharacterized protein</fullName>
    </submittedName>
</protein>
<gene>
    <name evidence="1" type="ORF">LshimejAT787_1004110</name>
</gene>
<accession>A0A9P3PUA0</accession>
<dbReference type="AlphaFoldDB" id="A0A9P3PUA0"/>
<keyword evidence="2" id="KW-1185">Reference proteome</keyword>
<organism evidence="1 2">
    <name type="scientific">Lyophyllum shimeji</name>
    <name type="common">Hon-shimeji</name>
    <name type="synonym">Tricholoma shimeji</name>
    <dbReference type="NCBI Taxonomy" id="47721"/>
    <lineage>
        <taxon>Eukaryota</taxon>
        <taxon>Fungi</taxon>
        <taxon>Dikarya</taxon>
        <taxon>Basidiomycota</taxon>
        <taxon>Agaricomycotina</taxon>
        <taxon>Agaricomycetes</taxon>
        <taxon>Agaricomycetidae</taxon>
        <taxon>Agaricales</taxon>
        <taxon>Tricholomatineae</taxon>
        <taxon>Lyophyllaceae</taxon>
        <taxon>Lyophyllum</taxon>
    </lineage>
</organism>
<sequence>MLPVSTQVQYLKNINVEPSPQEITKSKSLDLQILEDFGEPEAFHVINLGSRWVIAKPTAAGRSLLKLSTAFAPRSRYFASPVILHA</sequence>
<dbReference type="EMBL" id="BRPK01000010">
    <property type="protein sequence ID" value="GLB41811.1"/>
    <property type="molecule type" value="Genomic_DNA"/>
</dbReference>